<gene>
    <name evidence="2" type="ORF">GCM10009676_44960</name>
</gene>
<dbReference type="CDD" id="cd00093">
    <property type="entry name" value="HTH_XRE"/>
    <property type="match status" value="1"/>
</dbReference>
<dbReference type="InterPro" id="IPR001387">
    <property type="entry name" value="Cro/C1-type_HTH"/>
</dbReference>
<keyword evidence="3" id="KW-1185">Reference proteome</keyword>
<evidence type="ECO:0000313" key="2">
    <source>
        <dbReference type="EMBL" id="GAA1252965.1"/>
    </source>
</evidence>
<reference evidence="2 3" key="1">
    <citation type="journal article" date="2019" name="Int. J. Syst. Evol. Microbiol.">
        <title>The Global Catalogue of Microorganisms (GCM) 10K type strain sequencing project: providing services to taxonomists for standard genome sequencing and annotation.</title>
        <authorList>
            <consortium name="The Broad Institute Genomics Platform"/>
            <consortium name="The Broad Institute Genome Sequencing Center for Infectious Disease"/>
            <person name="Wu L."/>
            <person name="Ma J."/>
        </authorList>
    </citation>
    <scope>NUCLEOTIDE SEQUENCE [LARGE SCALE GENOMIC DNA]</scope>
    <source>
        <strain evidence="2 3">JCM 13023</strain>
    </source>
</reference>
<dbReference type="Gene3D" id="1.10.260.40">
    <property type="entry name" value="lambda repressor-like DNA-binding domains"/>
    <property type="match status" value="1"/>
</dbReference>
<dbReference type="SUPFAM" id="SSF47413">
    <property type="entry name" value="lambda repressor-like DNA-binding domains"/>
    <property type="match status" value="1"/>
</dbReference>
<comment type="caution">
    <text evidence="2">The sequence shown here is derived from an EMBL/GenBank/DDBJ whole genome shotgun (WGS) entry which is preliminary data.</text>
</comment>
<dbReference type="Pfam" id="PF19054">
    <property type="entry name" value="DUF5753"/>
    <property type="match status" value="1"/>
</dbReference>
<dbReference type="InterPro" id="IPR043917">
    <property type="entry name" value="DUF5753"/>
</dbReference>
<dbReference type="SMART" id="SM00530">
    <property type="entry name" value="HTH_XRE"/>
    <property type="match status" value="1"/>
</dbReference>
<evidence type="ECO:0000259" key="1">
    <source>
        <dbReference type="PROSITE" id="PS50943"/>
    </source>
</evidence>
<evidence type="ECO:0000313" key="3">
    <source>
        <dbReference type="Proteomes" id="UP001500653"/>
    </source>
</evidence>
<dbReference type="Proteomes" id="UP001500653">
    <property type="component" value="Unassembled WGS sequence"/>
</dbReference>
<dbReference type="RefSeq" id="WP_344056607.1">
    <property type="nucleotide sequence ID" value="NZ_BAAALN010000019.1"/>
</dbReference>
<dbReference type="PROSITE" id="PS50943">
    <property type="entry name" value="HTH_CROC1"/>
    <property type="match status" value="1"/>
</dbReference>
<sequence length="289" mass="32340">MSTDVETRWRRLREQLREYRIATGLRGAHLANRLQWQQPKISKIENGVQRITDAELKAWLAACEVDPDEVEEIRAELRAIRLDEARWKDRLQSGHTALQQSFGELEQRAEHIRVFETVLVPGLVQTHSYALAVFRGLSALRGTTRDPDQAAAARMQRQTILYEPSAQVDILVSEAALRTPPPGVDPDGDWFEIMAGQIDRLLALVGGPAVGFRVLPLGMPLPAAPLHGFTILDDLVVAELLHTSIRTSDGNDYAFYDDLFRQLWDAAAADDAARSILLDVSAGYQQARR</sequence>
<dbReference type="Pfam" id="PF13560">
    <property type="entry name" value="HTH_31"/>
    <property type="match status" value="1"/>
</dbReference>
<feature type="domain" description="HTH cro/C1-type" evidence="1">
    <location>
        <begin position="16"/>
        <end position="70"/>
    </location>
</feature>
<accession>A0ABN1WNJ0</accession>
<dbReference type="InterPro" id="IPR010982">
    <property type="entry name" value="Lambda_DNA-bd_dom_sf"/>
</dbReference>
<name>A0ABN1WNJ0_9PSEU</name>
<proteinExistence type="predicted"/>
<organism evidence="2 3">
    <name type="scientific">Prauserella halophila</name>
    <dbReference type="NCBI Taxonomy" id="185641"/>
    <lineage>
        <taxon>Bacteria</taxon>
        <taxon>Bacillati</taxon>
        <taxon>Actinomycetota</taxon>
        <taxon>Actinomycetes</taxon>
        <taxon>Pseudonocardiales</taxon>
        <taxon>Pseudonocardiaceae</taxon>
        <taxon>Prauserella</taxon>
    </lineage>
</organism>
<protein>
    <recommendedName>
        <fullName evidence="1">HTH cro/C1-type domain-containing protein</fullName>
    </recommendedName>
</protein>
<dbReference type="EMBL" id="BAAALN010000019">
    <property type="protein sequence ID" value="GAA1252965.1"/>
    <property type="molecule type" value="Genomic_DNA"/>
</dbReference>